<dbReference type="GO" id="GO:0005525">
    <property type="term" value="F:GTP binding"/>
    <property type="evidence" value="ECO:0007669"/>
    <property type="project" value="UniProtKB-KW"/>
</dbReference>
<dbReference type="SUPFAM" id="SSF52540">
    <property type="entry name" value="P-loop containing nucleoside triphosphate hydrolases"/>
    <property type="match status" value="1"/>
</dbReference>
<dbReference type="NCBIfam" id="TIGR00231">
    <property type="entry name" value="small_GTP"/>
    <property type="match status" value="1"/>
</dbReference>
<evidence type="ECO:0000256" key="6">
    <source>
        <dbReference type="ARBA" id="ARBA00023288"/>
    </source>
</evidence>
<dbReference type="Pfam" id="PF00071">
    <property type="entry name" value="Ras"/>
    <property type="match status" value="1"/>
</dbReference>
<dbReference type="SMART" id="SM00173">
    <property type="entry name" value="RAS"/>
    <property type="match status" value="1"/>
</dbReference>
<dbReference type="PROSITE" id="PS51421">
    <property type="entry name" value="RAS"/>
    <property type="match status" value="1"/>
</dbReference>
<evidence type="ECO:0000313" key="9">
    <source>
        <dbReference type="Proteomes" id="UP001190700"/>
    </source>
</evidence>
<dbReference type="Proteomes" id="UP001190700">
    <property type="component" value="Unassembled WGS sequence"/>
</dbReference>
<dbReference type="InterPro" id="IPR027417">
    <property type="entry name" value="P-loop_NTPase"/>
</dbReference>
<keyword evidence="7" id="KW-0636">Prenylation</keyword>
<evidence type="ECO:0000256" key="2">
    <source>
        <dbReference type="ARBA" id="ARBA00006270"/>
    </source>
</evidence>
<evidence type="ECO:0000256" key="7">
    <source>
        <dbReference type="ARBA" id="ARBA00023289"/>
    </source>
</evidence>
<protein>
    <submittedName>
        <fullName evidence="8">Ras-related protein Rab-11A</fullName>
    </submittedName>
</protein>
<dbReference type="InterPro" id="IPR005225">
    <property type="entry name" value="Small_GTP-bd"/>
</dbReference>
<dbReference type="GO" id="GO:0003924">
    <property type="term" value="F:GTPase activity"/>
    <property type="evidence" value="ECO:0007669"/>
    <property type="project" value="InterPro"/>
</dbReference>
<dbReference type="FunFam" id="3.40.50.300:FF:000274">
    <property type="entry name" value="ras-related protein RABA5a"/>
    <property type="match status" value="1"/>
</dbReference>
<comment type="caution">
    <text evidence="8">The sequence shown here is derived from an EMBL/GenBank/DDBJ whole genome shotgun (WGS) entry which is preliminary data.</text>
</comment>
<keyword evidence="9" id="KW-1185">Reference proteome</keyword>
<name>A0AAE0L8G8_9CHLO</name>
<comment type="subcellular location">
    <subcellularLocation>
        <location evidence="1">Membrane</location>
        <topology evidence="1">Lipid-anchor</topology>
    </subcellularLocation>
</comment>
<organism evidence="8 9">
    <name type="scientific">Cymbomonas tetramitiformis</name>
    <dbReference type="NCBI Taxonomy" id="36881"/>
    <lineage>
        <taxon>Eukaryota</taxon>
        <taxon>Viridiplantae</taxon>
        <taxon>Chlorophyta</taxon>
        <taxon>Pyramimonadophyceae</taxon>
        <taxon>Pyramimonadales</taxon>
        <taxon>Pyramimonadaceae</taxon>
        <taxon>Cymbomonas</taxon>
    </lineage>
</organism>
<keyword evidence="4" id="KW-0342">GTP-binding</keyword>
<proteinExistence type="inferred from homology"/>
<dbReference type="SMART" id="SM00175">
    <property type="entry name" value="RAB"/>
    <property type="match status" value="1"/>
</dbReference>
<dbReference type="PROSITE" id="PS51420">
    <property type="entry name" value="RHO"/>
    <property type="match status" value="1"/>
</dbReference>
<dbReference type="SMART" id="SM00176">
    <property type="entry name" value="RAN"/>
    <property type="match status" value="1"/>
</dbReference>
<accession>A0AAE0L8G8</accession>
<dbReference type="PROSITE" id="PS51419">
    <property type="entry name" value="RAB"/>
    <property type="match status" value="1"/>
</dbReference>
<dbReference type="SMART" id="SM00174">
    <property type="entry name" value="RHO"/>
    <property type="match status" value="1"/>
</dbReference>
<dbReference type="AlphaFoldDB" id="A0AAE0L8G8"/>
<comment type="similarity">
    <text evidence="2">Belongs to the small GTPase superfamily. Rab family.</text>
</comment>
<dbReference type="PANTHER" id="PTHR47979">
    <property type="entry name" value="DRAB11-RELATED"/>
    <property type="match status" value="1"/>
</dbReference>
<keyword evidence="6" id="KW-0449">Lipoprotein</keyword>
<dbReference type="Gene3D" id="3.40.50.300">
    <property type="entry name" value="P-loop containing nucleotide triphosphate hydrolases"/>
    <property type="match status" value="1"/>
</dbReference>
<keyword evidence="5" id="KW-0472">Membrane</keyword>
<evidence type="ECO:0000256" key="4">
    <source>
        <dbReference type="ARBA" id="ARBA00023134"/>
    </source>
</evidence>
<evidence type="ECO:0000256" key="3">
    <source>
        <dbReference type="ARBA" id="ARBA00022741"/>
    </source>
</evidence>
<gene>
    <name evidence="8" type="ORF">CYMTET_16139</name>
</gene>
<evidence type="ECO:0000256" key="5">
    <source>
        <dbReference type="ARBA" id="ARBA00023136"/>
    </source>
</evidence>
<dbReference type="InterPro" id="IPR001806">
    <property type="entry name" value="Small_GTPase"/>
</dbReference>
<evidence type="ECO:0000256" key="1">
    <source>
        <dbReference type="ARBA" id="ARBA00004635"/>
    </source>
</evidence>
<dbReference type="InterPro" id="IPR050209">
    <property type="entry name" value="Rab_GTPases_membrane_traffic"/>
</dbReference>
<dbReference type="GO" id="GO:0016020">
    <property type="term" value="C:membrane"/>
    <property type="evidence" value="ECO:0007669"/>
    <property type="project" value="UniProtKB-SubCell"/>
</dbReference>
<evidence type="ECO:0000313" key="8">
    <source>
        <dbReference type="EMBL" id="KAK3275747.1"/>
    </source>
</evidence>
<sequence>MLMEGVCRHRLHYMSLQRRLSRVPDYLFKLVLIGDSGVGKTQLLSRFTNSGFTHDHECTIGVEFATKTIEVGEKLVKVQIWDTAGQERFRALTAAYYNGAVGAMICYDITRPSSFKNVEHWLQELKTYGQPTMAMVLIGNKTDLRQQQQVHTEEVVEFCEERGLSFLETSALDSINIEEAFMMLIERACQSQSKILVSDEPATTTLPPTTIVLTPGKSLEMERQQNESRGGCCGI</sequence>
<keyword evidence="3" id="KW-0547">Nucleotide-binding</keyword>
<dbReference type="CDD" id="cd01868">
    <property type="entry name" value="Rab11_like"/>
    <property type="match status" value="1"/>
</dbReference>
<reference evidence="8 9" key="1">
    <citation type="journal article" date="2015" name="Genome Biol. Evol.">
        <title>Comparative Genomics of a Bacterivorous Green Alga Reveals Evolutionary Causalities and Consequences of Phago-Mixotrophic Mode of Nutrition.</title>
        <authorList>
            <person name="Burns J.A."/>
            <person name="Paasch A."/>
            <person name="Narechania A."/>
            <person name="Kim E."/>
        </authorList>
    </citation>
    <scope>NUCLEOTIDE SEQUENCE [LARGE SCALE GENOMIC DNA]</scope>
    <source>
        <strain evidence="8 9">PLY_AMNH</strain>
    </source>
</reference>
<dbReference type="PRINTS" id="PR00449">
    <property type="entry name" value="RASTRNSFRMNG"/>
</dbReference>
<dbReference type="EMBL" id="LGRX02007046">
    <property type="protein sequence ID" value="KAK3275747.1"/>
    <property type="molecule type" value="Genomic_DNA"/>
</dbReference>